<keyword evidence="6 8" id="KW-0560">Oxidoreductase</keyword>
<sequence>MSDRNPSCAMPEVVVELDPPRAPAFDRYLQAARRLQAAGVTHITIADNSLAHARLSNVVAAVLLRQAFGLSPIVHLNSRDRNLLAQQSTVLGLFAAGVRHFLLISGDALALGDHPDGKAVYETDSLGLMERFRGLQAGVDFFGRPLEGPLDVCYGGALNLGRTLGPHLRRLAAKADRGARFFFTQPIFDPADLERLLEARALLGGRGTLYIGIMPLISAASARFLAGVPGMNVPSDVVRALEPYTGEAAIEAGLAQAEALIERAFELGWTRFYLITPYLRASTTARLARFVLARRPATGASPADDVSTGGGTSTRPGASVGVEAAPELGP</sequence>
<evidence type="ECO:0000256" key="4">
    <source>
        <dbReference type="ARBA" id="ARBA00022630"/>
    </source>
</evidence>
<dbReference type="UniPathway" id="UPA00193"/>
<reference evidence="10 11" key="1">
    <citation type="submission" date="2017-08" db="EMBL/GenBank/DDBJ databases">
        <title>Burning lignite coal seam in the remote Altai Mountains harbors a hydrogen-driven thermophilic microbial community.</title>
        <authorList>
            <person name="Kadnikov V.V."/>
            <person name="Mardanov A.V."/>
            <person name="Ivasenko D."/>
            <person name="Beletsky A.V."/>
            <person name="Karnachuk O.V."/>
            <person name="Ravin N.V."/>
        </authorList>
    </citation>
    <scope>NUCLEOTIDE SEQUENCE [LARGE SCALE GENOMIC DNA]</scope>
    <source>
        <strain evidence="10">AL33</strain>
    </source>
</reference>
<dbReference type="InterPro" id="IPR029041">
    <property type="entry name" value="FAD-linked_oxidoreductase-like"/>
</dbReference>
<dbReference type="GO" id="GO:0035999">
    <property type="term" value="P:tetrahydrofolate interconversion"/>
    <property type="evidence" value="ECO:0007669"/>
    <property type="project" value="UniProtKB-UniPathway"/>
</dbReference>
<feature type="region of interest" description="Disordered" evidence="9">
    <location>
        <begin position="298"/>
        <end position="330"/>
    </location>
</feature>
<organism evidence="10 11">
    <name type="scientific">Hydrogenibacillus schlegelii</name>
    <name type="common">Bacillus schlegelii</name>
    <dbReference type="NCBI Taxonomy" id="1484"/>
    <lineage>
        <taxon>Bacteria</taxon>
        <taxon>Bacillati</taxon>
        <taxon>Bacillota</taxon>
        <taxon>Bacilli</taxon>
        <taxon>Bacillales</taxon>
        <taxon>Bacillales Family X. Incertae Sedis</taxon>
        <taxon>Hydrogenibacillus</taxon>
    </lineage>
</organism>
<evidence type="ECO:0000256" key="6">
    <source>
        <dbReference type="ARBA" id="ARBA00023002"/>
    </source>
</evidence>
<evidence type="ECO:0000313" key="10">
    <source>
        <dbReference type="EMBL" id="PTQ54860.1"/>
    </source>
</evidence>
<dbReference type="Proteomes" id="UP000244180">
    <property type="component" value="Unassembled WGS sequence"/>
</dbReference>
<evidence type="ECO:0000313" key="11">
    <source>
        <dbReference type="Proteomes" id="UP000244180"/>
    </source>
</evidence>
<evidence type="ECO:0000256" key="5">
    <source>
        <dbReference type="ARBA" id="ARBA00022827"/>
    </source>
</evidence>
<proteinExistence type="inferred from homology"/>
<dbReference type="GO" id="GO:0009086">
    <property type="term" value="P:methionine biosynthetic process"/>
    <property type="evidence" value="ECO:0007669"/>
    <property type="project" value="TreeGrafter"/>
</dbReference>
<comment type="caution">
    <text evidence="10">The sequence shown here is derived from an EMBL/GenBank/DDBJ whole genome shotgun (WGS) entry which is preliminary data.</text>
</comment>
<comment type="pathway">
    <text evidence="2 8">One-carbon metabolism; tetrahydrofolate interconversion.</text>
</comment>
<dbReference type="InterPro" id="IPR003171">
    <property type="entry name" value="Mehydrof_redctse-like"/>
</dbReference>
<dbReference type="GO" id="GO:0106312">
    <property type="term" value="F:methylenetetrahydrofolate reductase (NADH) activity"/>
    <property type="evidence" value="ECO:0007669"/>
    <property type="project" value="UniProtKB-EC"/>
</dbReference>
<gene>
    <name evidence="10" type="ORF">HSCHL_1803</name>
</gene>
<keyword evidence="4 8" id="KW-0285">Flavoprotein</keyword>
<evidence type="ECO:0000256" key="8">
    <source>
        <dbReference type="RuleBase" id="RU003862"/>
    </source>
</evidence>
<dbReference type="Gene3D" id="3.20.20.220">
    <property type="match status" value="1"/>
</dbReference>
<dbReference type="Pfam" id="PF02219">
    <property type="entry name" value="MTHFR"/>
    <property type="match status" value="1"/>
</dbReference>
<dbReference type="AlphaFoldDB" id="A0A2T5GFC5"/>
<evidence type="ECO:0000256" key="7">
    <source>
        <dbReference type="ARBA" id="ARBA00048628"/>
    </source>
</evidence>
<comment type="catalytic activity">
    <reaction evidence="7">
        <text>(6S)-5-methyl-5,6,7,8-tetrahydrofolate + NAD(+) = (6R)-5,10-methylene-5,6,7,8-tetrahydrofolate + NADH + H(+)</text>
        <dbReference type="Rhea" id="RHEA:19821"/>
        <dbReference type="ChEBI" id="CHEBI:15378"/>
        <dbReference type="ChEBI" id="CHEBI:15636"/>
        <dbReference type="ChEBI" id="CHEBI:18608"/>
        <dbReference type="ChEBI" id="CHEBI:57540"/>
        <dbReference type="ChEBI" id="CHEBI:57945"/>
        <dbReference type="EC" id="1.5.1.54"/>
    </reaction>
    <physiologicalReaction direction="right-to-left" evidence="7">
        <dbReference type="Rhea" id="RHEA:19823"/>
    </physiologicalReaction>
</comment>
<name>A0A2T5GFC5_HYDSH</name>
<accession>A0A2T5GFC5</accession>
<dbReference type="PANTHER" id="PTHR45754">
    <property type="entry name" value="METHYLENETETRAHYDROFOLATE REDUCTASE"/>
    <property type="match status" value="1"/>
</dbReference>
<evidence type="ECO:0000256" key="1">
    <source>
        <dbReference type="ARBA" id="ARBA00001974"/>
    </source>
</evidence>
<dbReference type="GO" id="GO:0005829">
    <property type="term" value="C:cytosol"/>
    <property type="evidence" value="ECO:0007669"/>
    <property type="project" value="TreeGrafter"/>
</dbReference>
<protein>
    <recommendedName>
        <fullName evidence="8">Methylenetetrahydrofolate reductase</fullName>
    </recommendedName>
</protein>
<evidence type="ECO:0000256" key="3">
    <source>
        <dbReference type="ARBA" id="ARBA00006743"/>
    </source>
</evidence>
<dbReference type="EMBL" id="PEBV01000001">
    <property type="protein sequence ID" value="PTQ54860.1"/>
    <property type="molecule type" value="Genomic_DNA"/>
</dbReference>
<keyword evidence="5 8" id="KW-0274">FAD</keyword>
<evidence type="ECO:0000256" key="2">
    <source>
        <dbReference type="ARBA" id="ARBA00004777"/>
    </source>
</evidence>
<comment type="cofactor">
    <cofactor evidence="1 8">
        <name>FAD</name>
        <dbReference type="ChEBI" id="CHEBI:57692"/>
    </cofactor>
</comment>
<comment type="similarity">
    <text evidence="3 8">Belongs to the methylenetetrahydrofolate reductase family.</text>
</comment>
<evidence type="ECO:0000256" key="9">
    <source>
        <dbReference type="SAM" id="MobiDB-lite"/>
    </source>
</evidence>
<dbReference type="GO" id="GO:0071949">
    <property type="term" value="F:FAD binding"/>
    <property type="evidence" value="ECO:0007669"/>
    <property type="project" value="TreeGrafter"/>
</dbReference>
<dbReference type="PANTHER" id="PTHR45754:SF3">
    <property type="entry name" value="METHYLENETETRAHYDROFOLATE REDUCTASE (NADPH)"/>
    <property type="match status" value="1"/>
</dbReference>
<dbReference type="SUPFAM" id="SSF51730">
    <property type="entry name" value="FAD-linked oxidoreductase"/>
    <property type="match status" value="1"/>
</dbReference>